<organism evidence="2 3">
    <name type="scientific">Shewanella nanhaiensis</name>
    <dbReference type="NCBI Taxonomy" id="2864872"/>
    <lineage>
        <taxon>Bacteria</taxon>
        <taxon>Pseudomonadati</taxon>
        <taxon>Pseudomonadota</taxon>
        <taxon>Gammaproteobacteria</taxon>
        <taxon>Alteromonadales</taxon>
        <taxon>Shewanellaceae</taxon>
        <taxon>Shewanella</taxon>
    </lineage>
</organism>
<proteinExistence type="predicted"/>
<name>A0ABS7E8Y3_9GAMM</name>
<evidence type="ECO:0000259" key="1">
    <source>
        <dbReference type="Pfam" id="PF12146"/>
    </source>
</evidence>
<feature type="domain" description="Serine aminopeptidase S33" evidence="1">
    <location>
        <begin position="62"/>
        <end position="312"/>
    </location>
</feature>
<comment type="caution">
    <text evidence="2">The sequence shown here is derived from an EMBL/GenBank/DDBJ whole genome shotgun (WGS) entry which is preliminary data.</text>
</comment>
<accession>A0ABS7E8Y3</accession>
<protein>
    <submittedName>
        <fullName evidence="2">Alpha/beta fold hydrolase</fullName>
    </submittedName>
</protein>
<dbReference type="PANTHER" id="PTHR11614">
    <property type="entry name" value="PHOSPHOLIPASE-RELATED"/>
    <property type="match status" value="1"/>
</dbReference>
<dbReference type="InterPro" id="IPR029058">
    <property type="entry name" value="AB_hydrolase_fold"/>
</dbReference>
<dbReference type="InterPro" id="IPR022742">
    <property type="entry name" value="Hydrolase_4"/>
</dbReference>
<dbReference type="GO" id="GO:0016787">
    <property type="term" value="F:hydrolase activity"/>
    <property type="evidence" value="ECO:0007669"/>
    <property type="project" value="UniProtKB-KW"/>
</dbReference>
<evidence type="ECO:0000313" key="3">
    <source>
        <dbReference type="Proteomes" id="UP001195963"/>
    </source>
</evidence>
<gene>
    <name evidence="2" type="ORF">K0625_21120</name>
</gene>
<dbReference type="Proteomes" id="UP001195963">
    <property type="component" value="Unassembled WGS sequence"/>
</dbReference>
<dbReference type="Pfam" id="PF12146">
    <property type="entry name" value="Hydrolase_4"/>
    <property type="match status" value="1"/>
</dbReference>
<keyword evidence="2" id="KW-0378">Hydrolase</keyword>
<dbReference type="InterPro" id="IPR051044">
    <property type="entry name" value="MAG_DAG_Lipase"/>
</dbReference>
<dbReference type="RefSeq" id="WP_220111447.1">
    <property type="nucleotide sequence ID" value="NZ_JAHZST010000021.1"/>
</dbReference>
<sequence>MSLALDQQTHAQTQVADTSFSSEHALNTAEQQAFWQTVTQSVIKTPDNINLAYAYVAHPTSTKAIVISSGRVESYLKYQELIFDLYHQGYSIYAIDHRGQGLSSRITANPHQGHIDRFDTYVEDFALFIDEIVAPNQHQELFLVGHSMGGAIGTLYLDKHPQTFKAAVFSAPMYGIKLPISRRFIRWLAKQLDTSSPSTEPNYILGGKDYAPEAFSKNDLTHSQLRYENYRTLYEIHPELQLGSPTNHWLFESIDAGEKTVEAAKNSDTPILILQADEDTIVDNFAQYHAVSDRCKLINIPNARHELFMEQDESRDLTLMELINFLDKYSAKP</sequence>
<reference evidence="2 3" key="1">
    <citation type="submission" date="2021-07" db="EMBL/GenBank/DDBJ databases">
        <title>Shewanella sp. nov, isolated from SCS.</title>
        <authorList>
            <person name="Cao W.R."/>
        </authorList>
    </citation>
    <scope>NUCLEOTIDE SEQUENCE [LARGE SCALE GENOMIC DNA]</scope>
    <source>
        <strain evidence="2 3">NR704-98</strain>
    </source>
</reference>
<dbReference type="Gene3D" id="3.40.50.1820">
    <property type="entry name" value="alpha/beta hydrolase"/>
    <property type="match status" value="1"/>
</dbReference>
<keyword evidence="3" id="KW-1185">Reference proteome</keyword>
<evidence type="ECO:0000313" key="2">
    <source>
        <dbReference type="EMBL" id="MBW8186126.1"/>
    </source>
</evidence>
<dbReference type="SUPFAM" id="SSF53474">
    <property type="entry name" value="alpha/beta-Hydrolases"/>
    <property type="match status" value="1"/>
</dbReference>
<dbReference type="EMBL" id="JAHZST010000021">
    <property type="protein sequence ID" value="MBW8186126.1"/>
    <property type="molecule type" value="Genomic_DNA"/>
</dbReference>